<reference evidence="1" key="1">
    <citation type="journal article" date="2015" name="Nature">
        <title>Complex archaea that bridge the gap between prokaryotes and eukaryotes.</title>
        <authorList>
            <person name="Spang A."/>
            <person name="Saw J.H."/>
            <person name="Jorgensen S.L."/>
            <person name="Zaremba-Niedzwiedzka K."/>
            <person name="Martijn J."/>
            <person name="Lind A.E."/>
            <person name="van Eijk R."/>
            <person name="Schleper C."/>
            <person name="Guy L."/>
            <person name="Ettema T.J."/>
        </authorList>
    </citation>
    <scope>NUCLEOTIDE SEQUENCE</scope>
</reference>
<dbReference type="EMBL" id="LAZR01029322">
    <property type="protein sequence ID" value="KKL59926.1"/>
    <property type="molecule type" value="Genomic_DNA"/>
</dbReference>
<evidence type="ECO:0000313" key="1">
    <source>
        <dbReference type="EMBL" id="KKL59926.1"/>
    </source>
</evidence>
<name>A0A0F9E1F3_9ZZZZ</name>
<accession>A0A0F9E1F3</accession>
<organism evidence="1">
    <name type="scientific">marine sediment metagenome</name>
    <dbReference type="NCBI Taxonomy" id="412755"/>
    <lineage>
        <taxon>unclassified sequences</taxon>
        <taxon>metagenomes</taxon>
        <taxon>ecological metagenomes</taxon>
    </lineage>
</organism>
<protein>
    <submittedName>
        <fullName evidence="1">Uncharacterized protein</fullName>
    </submittedName>
</protein>
<gene>
    <name evidence="1" type="ORF">LCGC14_2210470</name>
</gene>
<proteinExistence type="predicted"/>
<sequence>MTDTDQEDHFVFLDELRESGVTNMYGAGSYLEEEFGLNRKKASTILGEWMRTFSDRHPARKDTPL</sequence>
<comment type="caution">
    <text evidence="1">The sequence shown here is derived from an EMBL/GenBank/DDBJ whole genome shotgun (WGS) entry which is preliminary data.</text>
</comment>
<dbReference type="AlphaFoldDB" id="A0A0F9E1F3"/>